<protein>
    <submittedName>
        <fullName evidence="1">Type I Iterative Polyketide synthase (PKS)</fullName>
    </submittedName>
</protein>
<proteinExistence type="predicted"/>
<reference evidence="1 2" key="1">
    <citation type="journal article" date="2023" name="ACS Omega">
        <title>Identification of the Neoaspergillic Acid Biosynthesis Gene Cluster by Establishing an In Vitro CRISPR-Ribonucleoprotein Genetic System in Aspergillus melleus.</title>
        <authorList>
            <person name="Yuan B."/>
            <person name="Grau M.F."/>
            <person name="Murata R.M."/>
            <person name="Torok T."/>
            <person name="Venkateswaran K."/>
            <person name="Stajich J.E."/>
            <person name="Wang C.C.C."/>
        </authorList>
    </citation>
    <scope>NUCLEOTIDE SEQUENCE [LARGE SCALE GENOMIC DNA]</scope>
    <source>
        <strain evidence="1 2">IMV 1140</strain>
    </source>
</reference>
<evidence type="ECO:0000313" key="2">
    <source>
        <dbReference type="Proteomes" id="UP001177260"/>
    </source>
</evidence>
<name>A0ACC3B1J5_9EURO</name>
<keyword evidence="2" id="KW-1185">Reference proteome</keyword>
<accession>A0ACC3B1J5</accession>
<evidence type="ECO:0000313" key="1">
    <source>
        <dbReference type="EMBL" id="KAK1143686.1"/>
    </source>
</evidence>
<sequence length="2092" mass="225347">MWTRYTGAFVTMSTLGNLGYATAVITNPEELNSELTAETQPIVVHIPHVAESRENVYSTAVGSCASLIAIAQVLASPQPSQVSGTATAAPSVKLFSLVRNDGGVNGLGYAPLHGLARVLKMEIPDIFGGLLEVKEEGFQFPLSAIKYARDFDVVRMCEDEEEGRPQMAAFQPVLIPEGEKKQRQAMALDSESTYLITGGTSGIGLETACWMVEQGARHLILVSRRGVESEARDARASTLLARIAEMEAHGTKVYVLAIDLSLPGADSTLRQAIDKLPAPAVKGVVHAAGTAGYHTLKGCTPADIENVFAPKVRGALSLDAVFPSATLDFFLLVSSIGQLVGFPGQLSYAPANAFLDGLAVQRRCEGDNCTSVQWTTWRGVGLSVQSKSATRMINKGMKDRGIADISKDEALEAWRDILALRTDQVAVVRALELGADEPLRHPILRDITPRKKPKEYSDYPKHAVAVVGMACRTAAGDTPDELWQALRAGKSTVREIDPVRSPKASARSKNRLHGHFLSDIESFDHKFFGKSKREAAAMDPHQRLMLETTYHALEAAGWVGSEQSAPETHDPLTGHVTGCFVGMNTQDYVLNQGSQFPSPYTAAGMLRSFVSGRLSHYFGWTGPSQNIDTACSSAMVAIHQACRALQVGECTRAIAGGVNLIPNTALFDALRTAGFLSETGACKTFDARADGYCRGEAVGVVALKPLDRALQDGDEIHGVLLSTGNNQNINNTSITNPVLESQAALYKDVLARAGVDPHEVSYVEAHGTGTRVGDPIEVQGIRQILGGSDRRSVLHMGGVKPNVGHSEAAAGVISLIKVLLMFKHGKIPPQAQFTALNPNIAALELDHMAIPTSLNDWADETRLALVNSFGASGNNAAAVVAPPLARFTSQIGQSELEPASEWPIFLSAASKPSLLASCTKLQQYIGHKINDMTLPELAFALATKGNGQLQHRFSTTTRSLSDLQAQLRNPEAHISVSDSKPIVLLLSGQNGTTTPAVKCLYDDSLSFRTRLHECEEAMLALGLPSVLPTILNGAGSGNSDGETDLVLRHAALFSIQYASAMSWIDSGVIPQAVCGQSFGECAALVITGGLTVEGGMKFITGRASILQRLWGPDMGLMMAIEADLVSSNMTPMQHLQQFTDKYPSGRVDIACYNGPNNYVVAGSTQDVEALETYLRQHKSNSTNTSKLRFKVLRGIYAYHCHMADPILDACAELSASIPLQRPSPAFVSCHGSGHDEDWTCMDPTANIIGRNTRDPNYFGDAVHRIVAWLGPSCTFLEAGFGGPITAMAQSALATTEHDHTFVALNGVDPRRSLALATASLWKTSRGVQFWPFHCTQSANFLTPQGRSVDLPPYQFEKHRHWIEYNPSGPEKDDKSPSCPHCHKNVIDFPYIVPESPQSQSDSDSTMRFSIDTRSQRYQQLISGHVVVGSPLCPAGMYLELVAHAVRLLQDGSDQGNEIGFEAVEIKAPLGLDTQRNVRCTLDTRQESGWCFEVLSTPEDEKNARPTSHCTGVVHYGKAQSDKNADTDTTSIWTHMSHLLEDPETEALRGATVYRVFATLATYSPPYRGLRYIVGKGSVGAGEIDIPTDKSIVAAPNENVIDALLLDYFMQVAGVFVHSLRDAGQEEGLQCNTSYICTGIGLVRPAKGSLQGRKYRAYTRIVREDKRTVLLDLLAFDSANQKMIWSAEGLRFTGVPRTSLVKTLAAANPGVLEEIEEPQKQKQDYIVPPTQLQSKEGDDILIGVQQILSRCLDVPVADVQKEATLEELGIDSLVSAEILAGTSERFSVDISTTDLVTATDVASLCDLISSQRHANELSSDESSSNPVAAEVWQSTVVRILSDALDLEIAEIDPISRLDGLGADSLVAPEIISNLKEALGVDISLAEFAGTADVMSLYELVRIALGYTPNGSSSPAPSDETPCSDIGPLSDDPPATKSVGHTNLEESTPYPPPASATSLLLHRGVSSARNLFLMPGGPGYGTVFTQLGQLLAQTFPSTSTSVYALNSPYTNIKLPSPENTTLFHVIPTVQDLAASYTAEIKRRQPQGPYLIGGYSFGGVLALESMRQLLDAGDKVEKLVLLDAPWQRSAQAMPH</sequence>
<gene>
    <name evidence="1" type="ORF">N8T08_006086</name>
</gene>
<organism evidence="1 2">
    <name type="scientific">Aspergillus melleus</name>
    <dbReference type="NCBI Taxonomy" id="138277"/>
    <lineage>
        <taxon>Eukaryota</taxon>
        <taxon>Fungi</taxon>
        <taxon>Dikarya</taxon>
        <taxon>Ascomycota</taxon>
        <taxon>Pezizomycotina</taxon>
        <taxon>Eurotiomycetes</taxon>
        <taxon>Eurotiomycetidae</taxon>
        <taxon>Eurotiales</taxon>
        <taxon>Aspergillaceae</taxon>
        <taxon>Aspergillus</taxon>
        <taxon>Aspergillus subgen. Circumdati</taxon>
    </lineage>
</organism>
<comment type="caution">
    <text evidence="1">The sequence shown here is derived from an EMBL/GenBank/DDBJ whole genome shotgun (WGS) entry which is preliminary data.</text>
</comment>
<dbReference type="Proteomes" id="UP001177260">
    <property type="component" value="Unassembled WGS sequence"/>
</dbReference>
<dbReference type="EMBL" id="JAOPJF010000037">
    <property type="protein sequence ID" value="KAK1143686.1"/>
    <property type="molecule type" value="Genomic_DNA"/>
</dbReference>